<comment type="caution">
    <text evidence="4">The sequence shown here is derived from an EMBL/GenBank/DDBJ whole genome shotgun (WGS) entry which is preliminary data.</text>
</comment>
<dbReference type="PANTHER" id="PTHR31001:SF74">
    <property type="entry name" value="ZN(II)2CYS6 TRANSCRIPTION FACTOR (EUROFUNG)"/>
    <property type="match status" value="1"/>
</dbReference>
<protein>
    <recommendedName>
        <fullName evidence="3">Xylanolytic transcriptional activator regulatory domain-containing protein</fullName>
    </recommendedName>
</protein>
<dbReference type="PANTHER" id="PTHR31001">
    <property type="entry name" value="UNCHARACTERIZED TRANSCRIPTIONAL REGULATORY PROTEIN"/>
    <property type="match status" value="1"/>
</dbReference>
<dbReference type="InterPro" id="IPR050613">
    <property type="entry name" value="Sec_Metabolite_Reg"/>
</dbReference>
<keyword evidence="5" id="KW-1185">Reference proteome</keyword>
<dbReference type="Pfam" id="PF04082">
    <property type="entry name" value="Fungal_trans"/>
    <property type="match status" value="1"/>
</dbReference>
<dbReference type="InterPro" id="IPR007219">
    <property type="entry name" value="XnlR_reg_dom"/>
</dbReference>
<evidence type="ECO:0000259" key="3">
    <source>
        <dbReference type="SMART" id="SM00906"/>
    </source>
</evidence>
<evidence type="ECO:0000313" key="4">
    <source>
        <dbReference type="EMBL" id="KAL1875162.1"/>
    </source>
</evidence>
<comment type="subcellular location">
    <subcellularLocation>
        <location evidence="1">Nucleus</location>
    </subcellularLocation>
</comment>
<feature type="domain" description="Xylanolytic transcriptional activator regulatory" evidence="3">
    <location>
        <begin position="128"/>
        <end position="201"/>
    </location>
</feature>
<evidence type="ECO:0000313" key="5">
    <source>
        <dbReference type="Proteomes" id="UP001583177"/>
    </source>
</evidence>
<name>A0ABR3XGU6_9PEZI</name>
<dbReference type="SMART" id="SM00906">
    <property type="entry name" value="Fungal_trans"/>
    <property type="match status" value="1"/>
</dbReference>
<accession>A0ABR3XGU6</accession>
<evidence type="ECO:0000256" key="2">
    <source>
        <dbReference type="ARBA" id="ARBA00023242"/>
    </source>
</evidence>
<dbReference type="CDD" id="cd12148">
    <property type="entry name" value="fungal_TF_MHR"/>
    <property type="match status" value="1"/>
</dbReference>
<keyword evidence="2" id="KW-0539">Nucleus</keyword>
<organism evidence="4 5">
    <name type="scientific">Diaporthe australafricana</name>
    <dbReference type="NCBI Taxonomy" id="127596"/>
    <lineage>
        <taxon>Eukaryota</taxon>
        <taxon>Fungi</taxon>
        <taxon>Dikarya</taxon>
        <taxon>Ascomycota</taxon>
        <taxon>Pezizomycotina</taxon>
        <taxon>Sordariomycetes</taxon>
        <taxon>Sordariomycetidae</taxon>
        <taxon>Diaporthales</taxon>
        <taxon>Diaporthaceae</taxon>
        <taxon>Diaporthe</taxon>
    </lineage>
</organism>
<gene>
    <name evidence="4" type="ORF">Daus18300_003230</name>
</gene>
<dbReference type="Proteomes" id="UP001583177">
    <property type="component" value="Unassembled WGS sequence"/>
</dbReference>
<dbReference type="EMBL" id="JAWRVE010000020">
    <property type="protein sequence ID" value="KAL1875162.1"/>
    <property type="molecule type" value="Genomic_DNA"/>
</dbReference>
<sequence length="502" mass="56733">MATGEPISKNLSELRTSDDVNVFNYESFWQAPQAASVNIMWLGQLFAIMCLSSQFQQLVLAPSAPSAPTPLVLSPGQDHELAIATFQAKSVECLILGHYTKGGPYVLETLILYFLSEIFPLKEVDVDIWMLVGTIVQVAMHMGYHRDAAHFPQNITPFAGEMRRRVWSMVVQLDFSISTQLGLPRLVSQANTAEPRNLADSDFDESTAELPPSRPQIEVTPILYTLAKLRIISVGIQISDLTTEPRTYPYNEVLHLDQQINEAMDSLPSSMKWEGLSSSLTATSLVLIQRIWLNMCIQRLKVVLHKKFLVPSSSERQQYAYSRSTCLAAAMRILEFQHLIDEETRPDGRLYQIRWRVSTAVTQEFLLATSVLCLYLQTRVQNHERHPQPQQQYSLEDAEAALQENRIRQLLQTSMDIWLRLSAESTEARRAAEALRYVLRETEPFQVALHNAISGHSPAPLDFQGFVQPMPNYNSAGVEFEGIEDFRLFSGLVGVITKNGKY</sequence>
<reference evidence="4 5" key="1">
    <citation type="journal article" date="2024" name="IMA Fungus">
        <title>IMA Genome - F19 : A genome assembly and annotation guide to empower mycologists, including annotated draft genome sequences of Ceratocystis pirilliformis, Diaporthe australafricana, Fusarium ophioides, Paecilomyces lecythidis, and Sporothrix stenoceras.</title>
        <authorList>
            <person name="Aylward J."/>
            <person name="Wilson A.M."/>
            <person name="Visagie C.M."/>
            <person name="Spraker J."/>
            <person name="Barnes I."/>
            <person name="Buitendag C."/>
            <person name="Ceriani C."/>
            <person name="Del Mar Angel L."/>
            <person name="du Plessis D."/>
            <person name="Fuchs T."/>
            <person name="Gasser K."/>
            <person name="Kramer D."/>
            <person name="Li W."/>
            <person name="Munsamy K."/>
            <person name="Piso A."/>
            <person name="Price J.L."/>
            <person name="Sonnekus B."/>
            <person name="Thomas C."/>
            <person name="van der Nest A."/>
            <person name="van Dijk A."/>
            <person name="van Heerden A."/>
            <person name="van Vuuren N."/>
            <person name="Yilmaz N."/>
            <person name="Duong T.A."/>
            <person name="van der Merwe N.A."/>
            <person name="Wingfield M.J."/>
            <person name="Wingfield B.D."/>
        </authorList>
    </citation>
    <scope>NUCLEOTIDE SEQUENCE [LARGE SCALE GENOMIC DNA]</scope>
    <source>
        <strain evidence="4 5">CMW 18300</strain>
    </source>
</reference>
<evidence type="ECO:0000256" key="1">
    <source>
        <dbReference type="ARBA" id="ARBA00004123"/>
    </source>
</evidence>
<proteinExistence type="predicted"/>